<protein>
    <submittedName>
        <fullName evidence="2">Uncharacterized protein</fullName>
    </submittedName>
</protein>
<evidence type="ECO:0000313" key="3">
    <source>
        <dbReference type="Proteomes" id="UP000295497"/>
    </source>
</evidence>
<accession>A0A4P2QEA6</accession>
<feature type="compositionally biased region" description="Basic and acidic residues" evidence="1">
    <location>
        <begin position="127"/>
        <end position="140"/>
    </location>
</feature>
<gene>
    <name evidence="2" type="ORF">SOCE836_002150</name>
</gene>
<dbReference type="Proteomes" id="UP000295497">
    <property type="component" value="Chromosome"/>
</dbReference>
<dbReference type="RefSeq" id="WP_129572555.1">
    <property type="nucleotide sequence ID" value="NZ_CP012672.1"/>
</dbReference>
<organism evidence="2 3">
    <name type="scientific">Sorangium cellulosum</name>
    <name type="common">Polyangium cellulosum</name>
    <dbReference type="NCBI Taxonomy" id="56"/>
    <lineage>
        <taxon>Bacteria</taxon>
        <taxon>Pseudomonadati</taxon>
        <taxon>Myxococcota</taxon>
        <taxon>Polyangia</taxon>
        <taxon>Polyangiales</taxon>
        <taxon>Polyangiaceae</taxon>
        <taxon>Sorangium</taxon>
    </lineage>
</organism>
<name>A0A4P2QEA6_SORCE</name>
<dbReference type="EMBL" id="CP012672">
    <property type="protein sequence ID" value="AUX28147.1"/>
    <property type="molecule type" value="Genomic_DNA"/>
</dbReference>
<evidence type="ECO:0000313" key="2">
    <source>
        <dbReference type="EMBL" id="AUX28147.1"/>
    </source>
</evidence>
<proteinExistence type="predicted"/>
<reference evidence="2 3" key="1">
    <citation type="submission" date="2015-09" db="EMBL/GenBank/DDBJ databases">
        <title>Sorangium comparison.</title>
        <authorList>
            <person name="Zaburannyi N."/>
            <person name="Bunk B."/>
            <person name="Overmann J."/>
            <person name="Mueller R."/>
        </authorList>
    </citation>
    <scope>NUCLEOTIDE SEQUENCE [LARGE SCALE GENOMIC DNA]</scope>
    <source>
        <strain evidence="2 3">So ce836</strain>
    </source>
</reference>
<sequence>MAGTLALPVDAALSSASKADLVVALEEAQANEALPLAIEAPLTNVVAGGVSYADARHNDGDTVKVAVAAVSGLGAVLAGDANPSLRSLCRAAAIGSTNAISANAGRSLGLKHKAEAERQRAQQRAATAEDPKRGRSGDKA</sequence>
<dbReference type="AlphaFoldDB" id="A0A4P2QEA6"/>
<feature type="region of interest" description="Disordered" evidence="1">
    <location>
        <begin position="110"/>
        <end position="140"/>
    </location>
</feature>
<evidence type="ECO:0000256" key="1">
    <source>
        <dbReference type="SAM" id="MobiDB-lite"/>
    </source>
</evidence>